<protein>
    <submittedName>
        <fullName evidence="3">Glycosyltransferase family 1 protein</fullName>
    </submittedName>
</protein>
<evidence type="ECO:0000259" key="1">
    <source>
        <dbReference type="Pfam" id="PF00534"/>
    </source>
</evidence>
<gene>
    <name evidence="3" type="ORF">ENF18_08500</name>
</gene>
<dbReference type="EMBL" id="DQWE01000396">
    <property type="protein sequence ID" value="HDI83811.1"/>
    <property type="molecule type" value="Genomic_DNA"/>
</dbReference>
<dbReference type="InterPro" id="IPR028098">
    <property type="entry name" value="Glyco_trans_4-like_N"/>
</dbReference>
<dbReference type="Proteomes" id="UP000885847">
    <property type="component" value="Unassembled WGS sequence"/>
</dbReference>
<dbReference type="SUPFAM" id="SSF53756">
    <property type="entry name" value="UDP-Glycosyltransferase/glycogen phosphorylase"/>
    <property type="match status" value="1"/>
</dbReference>
<dbReference type="Pfam" id="PF00534">
    <property type="entry name" value="Glycos_transf_1"/>
    <property type="match status" value="1"/>
</dbReference>
<dbReference type="InterPro" id="IPR001296">
    <property type="entry name" value="Glyco_trans_1"/>
</dbReference>
<evidence type="ECO:0000259" key="2">
    <source>
        <dbReference type="Pfam" id="PF13579"/>
    </source>
</evidence>
<accession>A0A7C0ZDN4</accession>
<dbReference type="GO" id="GO:0016757">
    <property type="term" value="F:glycosyltransferase activity"/>
    <property type="evidence" value="ECO:0007669"/>
    <property type="project" value="InterPro"/>
</dbReference>
<dbReference type="PANTHER" id="PTHR12526:SF630">
    <property type="entry name" value="GLYCOSYLTRANSFERASE"/>
    <property type="match status" value="1"/>
</dbReference>
<dbReference type="Pfam" id="PF13579">
    <property type="entry name" value="Glyco_trans_4_4"/>
    <property type="match status" value="1"/>
</dbReference>
<proteinExistence type="predicted"/>
<evidence type="ECO:0000313" key="3">
    <source>
        <dbReference type="EMBL" id="HDI83811.1"/>
    </source>
</evidence>
<dbReference type="Gene3D" id="3.40.50.2000">
    <property type="entry name" value="Glycogen Phosphorylase B"/>
    <property type="match status" value="2"/>
</dbReference>
<dbReference type="PANTHER" id="PTHR12526">
    <property type="entry name" value="GLYCOSYLTRANSFERASE"/>
    <property type="match status" value="1"/>
</dbReference>
<feature type="domain" description="Glycosyl transferase family 1" evidence="1">
    <location>
        <begin position="176"/>
        <end position="336"/>
    </location>
</feature>
<sequence length="360" mass="40899">MKTIQMMAKLERGGAQKILISLAENFDGLIISGMGGELFNAVRKNFGDRHIVIKELKREISPIDDILAIFRVREVLKNISKNHNGLILHTHGSKAGVIGALAPAGLKSVRVVHTAHGFAIHPYNSIIVNLVYLWLERLASMFRDLLIFPCETTRMKALMWKIGKEKQYRVVLNGVEIKKKSHSKSRKIIIGTVANFKPQKNPLLWADVVEEVLKRRDVKFVYCGGGPLFDYVRERFRDEKRVILTGWVDNPYTYMKDFSIFFLPSRWEGLPLALLEAMSLGIPPVVSNIDGNAEVVQDGETGFLCPLDDVECYVEKLLYLIDHPLLRSKIGGNAEKVITKRYTMEKMLNGYRDIYKEVAI</sequence>
<name>A0A7C0ZDN4_UNCW3</name>
<organism evidence="3">
    <name type="scientific">candidate division WOR-3 bacterium</name>
    <dbReference type="NCBI Taxonomy" id="2052148"/>
    <lineage>
        <taxon>Bacteria</taxon>
        <taxon>Bacteria division WOR-3</taxon>
    </lineage>
</organism>
<comment type="caution">
    <text evidence="3">The sequence shown here is derived from an EMBL/GenBank/DDBJ whole genome shotgun (WGS) entry which is preliminary data.</text>
</comment>
<reference evidence="3" key="1">
    <citation type="journal article" date="2020" name="mSystems">
        <title>Genome- and Community-Level Interaction Insights into Carbon Utilization and Element Cycling Functions of Hydrothermarchaeota in Hydrothermal Sediment.</title>
        <authorList>
            <person name="Zhou Z."/>
            <person name="Liu Y."/>
            <person name="Xu W."/>
            <person name="Pan J."/>
            <person name="Luo Z.H."/>
            <person name="Li M."/>
        </authorList>
    </citation>
    <scope>NUCLEOTIDE SEQUENCE [LARGE SCALE GENOMIC DNA]</scope>
    <source>
        <strain evidence="3">HyVt-102</strain>
    </source>
</reference>
<dbReference type="AlphaFoldDB" id="A0A7C0ZDN4"/>
<feature type="domain" description="Glycosyltransferase subfamily 4-like N-terminal" evidence="2">
    <location>
        <begin position="62"/>
        <end position="174"/>
    </location>
</feature>